<name>A0AAN6PTJ3_9PEZI</name>
<dbReference type="AlphaFoldDB" id="A0AAN6PTJ3"/>
<dbReference type="Proteomes" id="UP001305647">
    <property type="component" value="Unassembled WGS sequence"/>
</dbReference>
<evidence type="ECO:0000313" key="2">
    <source>
        <dbReference type="EMBL" id="KAK4095810.1"/>
    </source>
</evidence>
<accession>A0AAN6PTJ3</accession>
<keyword evidence="3" id="KW-1185">Reference proteome</keyword>
<feature type="region of interest" description="Disordered" evidence="1">
    <location>
        <begin position="57"/>
        <end position="127"/>
    </location>
</feature>
<protein>
    <submittedName>
        <fullName evidence="2">Uncharacterized protein</fullName>
    </submittedName>
</protein>
<reference evidence="2" key="2">
    <citation type="submission" date="2023-05" db="EMBL/GenBank/DDBJ databases">
        <authorList>
            <consortium name="Lawrence Berkeley National Laboratory"/>
            <person name="Steindorff A."/>
            <person name="Hensen N."/>
            <person name="Bonometti L."/>
            <person name="Westerberg I."/>
            <person name="Brannstrom I.O."/>
            <person name="Guillou S."/>
            <person name="Cros-Aarteil S."/>
            <person name="Calhoun S."/>
            <person name="Haridas S."/>
            <person name="Kuo A."/>
            <person name="Mondo S."/>
            <person name="Pangilinan J."/>
            <person name="Riley R."/>
            <person name="Labutti K."/>
            <person name="Andreopoulos B."/>
            <person name="Lipzen A."/>
            <person name="Chen C."/>
            <person name="Yanf M."/>
            <person name="Daum C."/>
            <person name="Ng V."/>
            <person name="Clum A."/>
            <person name="Ohm R."/>
            <person name="Martin F."/>
            <person name="Silar P."/>
            <person name="Natvig D."/>
            <person name="Lalanne C."/>
            <person name="Gautier V."/>
            <person name="Ament-Velasquez S.L."/>
            <person name="Kruys A."/>
            <person name="Hutchinson M.I."/>
            <person name="Powell A.J."/>
            <person name="Barry K."/>
            <person name="Miller A.N."/>
            <person name="Grigoriev I.V."/>
            <person name="Debuchy R."/>
            <person name="Gladieux P."/>
            <person name="Thoren M.H."/>
            <person name="Johannesson H."/>
        </authorList>
    </citation>
    <scope>NUCLEOTIDE SEQUENCE</scope>
    <source>
        <strain evidence="2">CBS 757.83</strain>
    </source>
</reference>
<evidence type="ECO:0000256" key="1">
    <source>
        <dbReference type="SAM" id="MobiDB-lite"/>
    </source>
</evidence>
<gene>
    <name evidence="2" type="ORF">N658DRAFT_481678</name>
</gene>
<proteinExistence type="predicted"/>
<organism evidence="2 3">
    <name type="scientific">Parathielavia hyrcaniae</name>
    <dbReference type="NCBI Taxonomy" id="113614"/>
    <lineage>
        <taxon>Eukaryota</taxon>
        <taxon>Fungi</taxon>
        <taxon>Dikarya</taxon>
        <taxon>Ascomycota</taxon>
        <taxon>Pezizomycotina</taxon>
        <taxon>Sordariomycetes</taxon>
        <taxon>Sordariomycetidae</taxon>
        <taxon>Sordariales</taxon>
        <taxon>Chaetomiaceae</taxon>
        <taxon>Parathielavia</taxon>
    </lineage>
</organism>
<comment type="caution">
    <text evidence="2">The sequence shown here is derived from an EMBL/GenBank/DDBJ whole genome shotgun (WGS) entry which is preliminary data.</text>
</comment>
<evidence type="ECO:0000313" key="3">
    <source>
        <dbReference type="Proteomes" id="UP001305647"/>
    </source>
</evidence>
<sequence>MSLTFTSEYCQTNCCPPWLDPRAPCAPSPTRDFHDLPIPGGPRLRKVTYQAPSVEEVVDEDLPKTPTETAQSRNARAKEHRANAVKAYNERCAQEDRTAAQRAGRARHAPAPVIAGQRRRQTKQEGP</sequence>
<reference evidence="2" key="1">
    <citation type="journal article" date="2023" name="Mol. Phylogenet. Evol.">
        <title>Genome-scale phylogeny and comparative genomics of the fungal order Sordariales.</title>
        <authorList>
            <person name="Hensen N."/>
            <person name="Bonometti L."/>
            <person name="Westerberg I."/>
            <person name="Brannstrom I.O."/>
            <person name="Guillou S."/>
            <person name="Cros-Aarteil S."/>
            <person name="Calhoun S."/>
            <person name="Haridas S."/>
            <person name="Kuo A."/>
            <person name="Mondo S."/>
            <person name="Pangilinan J."/>
            <person name="Riley R."/>
            <person name="LaButti K."/>
            <person name="Andreopoulos B."/>
            <person name="Lipzen A."/>
            <person name="Chen C."/>
            <person name="Yan M."/>
            <person name="Daum C."/>
            <person name="Ng V."/>
            <person name="Clum A."/>
            <person name="Steindorff A."/>
            <person name="Ohm R.A."/>
            <person name="Martin F."/>
            <person name="Silar P."/>
            <person name="Natvig D.O."/>
            <person name="Lalanne C."/>
            <person name="Gautier V."/>
            <person name="Ament-Velasquez S.L."/>
            <person name="Kruys A."/>
            <person name="Hutchinson M.I."/>
            <person name="Powell A.J."/>
            <person name="Barry K."/>
            <person name="Miller A.N."/>
            <person name="Grigoriev I.V."/>
            <person name="Debuchy R."/>
            <person name="Gladieux P."/>
            <person name="Hiltunen Thoren M."/>
            <person name="Johannesson H."/>
        </authorList>
    </citation>
    <scope>NUCLEOTIDE SEQUENCE</scope>
    <source>
        <strain evidence="2">CBS 757.83</strain>
    </source>
</reference>
<dbReference type="EMBL" id="MU863782">
    <property type="protein sequence ID" value="KAK4095810.1"/>
    <property type="molecule type" value="Genomic_DNA"/>
</dbReference>
<feature type="compositionally biased region" description="Basic and acidic residues" evidence="1">
    <location>
        <begin position="76"/>
        <end position="99"/>
    </location>
</feature>